<dbReference type="Pfam" id="PF13517">
    <property type="entry name" value="FG-GAP_3"/>
    <property type="match status" value="3"/>
</dbReference>
<name>A0A1H4U9Y0_9ACTN</name>
<keyword evidence="2" id="KW-0732">Signal</keyword>
<dbReference type="InterPro" id="IPR015510">
    <property type="entry name" value="PGRP"/>
</dbReference>
<accession>A0A1H4U9Y0</accession>
<dbReference type="STRING" id="402596.SAMN04489844_2706"/>
<feature type="region of interest" description="Disordered" evidence="3">
    <location>
        <begin position="147"/>
        <end position="176"/>
    </location>
</feature>
<evidence type="ECO:0000259" key="5">
    <source>
        <dbReference type="SMART" id="SM00701"/>
    </source>
</evidence>
<dbReference type="GO" id="GO:0008270">
    <property type="term" value="F:zinc ion binding"/>
    <property type="evidence" value="ECO:0007669"/>
    <property type="project" value="InterPro"/>
</dbReference>
<dbReference type="PANTHER" id="PTHR11022">
    <property type="entry name" value="PEPTIDOGLYCAN RECOGNITION PROTEIN"/>
    <property type="match status" value="1"/>
</dbReference>
<dbReference type="SMART" id="SM00644">
    <property type="entry name" value="Ami_2"/>
    <property type="match status" value="1"/>
</dbReference>
<evidence type="ECO:0000313" key="6">
    <source>
        <dbReference type="EMBL" id="SEC65121.1"/>
    </source>
</evidence>
<proteinExistence type="inferred from homology"/>
<dbReference type="Proteomes" id="UP000198742">
    <property type="component" value="Unassembled WGS sequence"/>
</dbReference>
<evidence type="ECO:0000256" key="3">
    <source>
        <dbReference type="SAM" id="MobiDB-lite"/>
    </source>
</evidence>
<dbReference type="CDD" id="cd06583">
    <property type="entry name" value="PGRP"/>
    <property type="match status" value="1"/>
</dbReference>
<dbReference type="InterPro" id="IPR036505">
    <property type="entry name" value="Amidase/PGRP_sf"/>
</dbReference>
<evidence type="ECO:0000256" key="1">
    <source>
        <dbReference type="ARBA" id="ARBA00007553"/>
    </source>
</evidence>
<dbReference type="SUPFAM" id="SSF69318">
    <property type="entry name" value="Integrin alpha N-terminal domain"/>
    <property type="match status" value="2"/>
</dbReference>
<dbReference type="PANTHER" id="PTHR11022:SF41">
    <property type="entry name" value="PEPTIDOGLYCAN-RECOGNITION PROTEIN LC-RELATED"/>
    <property type="match status" value="1"/>
</dbReference>
<dbReference type="Pfam" id="PF01510">
    <property type="entry name" value="Amidase_2"/>
    <property type="match status" value="1"/>
</dbReference>
<dbReference type="SUPFAM" id="SSF55846">
    <property type="entry name" value="N-acetylmuramoyl-L-alanine amidase-like"/>
    <property type="match status" value="1"/>
</dbReference>
<dbReference type="InterPro" id="IPR028994">
    <property type="entry name" value="Integrin_alpha_N"/>
</dbReference>
<dbReference type="RefSeq" id="WP_175539674.1">
    <property type="nucleotide sequence ID" value="NZ_FNRT01000002.1"/>
</dbReference>
<dbReference type="AlphaFoldDB" id="A0A1H4U9Y0"/>
<keyword evidence="7" id="KW-1185">Reference proteome</keyword>
<comment type="similarity">
    <text evidence="1">Belongs to the N-acetylmuramoyl-L-alanine amidase 2 family.</text>
</comment>
<sequence length="912" mass="94838">MRPLQARLVTLCQQVLALGVVLVVLTPASGVVSLDIVGEHPGQQPAGAGRPAPAELMSATVPLKAVEPTVTEVPLTGGAGGFAGLMGRTVAGGATTSRVVSKPQAVTGFSAIGVTWQHGEDLEEDQITLRVRTREGDEWSAWQNLEYHDEHGPDPGSAEDATSRPGTEPTFVGEVDDVQVEARTAGGATLPDDLSLALVDPGSAKASETEAPADEAGSAEQKYAEQGALVGGSGSPADGLSLRSATVNAKAKTVAQPTIFSRAQWGADESIRNKSSLRYGTINGGFVHHTVNANDYTEDQVPAIIRSIYAYHVKSRGWSDIGYNFLVDRFGRIWEGRYGGIDKPVVGAHTLNYNQYSFAMSAIGNYDVVQPTDAMLRAYGQLFAWKLSLSGVDPASMSQKIGSKTFAAINGHRDAGSTACPGRYLYAQIPLIRTYASQAGGVTTTPTAPTPVTITEPNPQNNLDASPYPDLVVRRASDGRGLVVPTGGLTSFQKRTVVGKKGWDKAADVLVSPDLTGDGVADLVTVDKSGIVRIRAGAGNGKFGKTVRKLKLRGYSLVTAVGDINGDGRNDLVARFKGRLVVLTATAKGGFARKVTRKGYGDYKQIVGAGDVNGDGRADLLLRTKNRLYLQTGYGTGRFAPPQRVAGSWSKINRVVAADFNGDGRPDLVVRNSTGNMLLMPGNGDGTFGAARGPASNLKTMRGITASNLVDGPGADLIGIAGKQLVVVANRDTYELGAPIDTGVSFAGMDLLLNAGDVNRDGFGDVLTRNPEGQLFLYAGNGTGALSGPTALGGGWNTVAGITAVGDVTGDGIPDLVGTPSGGTLSVWAGNGSGFNAPAPVKGGQLPVPAGLPSDLSAFDWVFGVQPMTLKGRLDYVVRDRASGTAYVFSGRKSGVSSPRLLGGLEGYDLAG</sequence>
<feature type="domain" description="Peptidoglycan recognition protein family" evidence="5">
    <location>
        <begin position="257"/>
        <end position="401"/>
    </location>
</feature>
<dbReference type="SMART" id="SM00701">
    <property type="entry name" value="PGRP"/>
    <property type="match status" value="1"/>
</dbReference>
<evidence type="ECO:0000256" key="2">
    <source>
        <dbReference type="ARBA" id="ARBA00022729"/>
    </source>
</evidence>
<reference evidence="7" key="1">
    <citation type="submission" date="2016-10" db="EMBL/GenBank/DDBJ databases">
        <authorList>
            <person name="Varghese N."/>
            <person name="Submissions S."/>
        </authorList>
    </citation>
    <scope>NUCLEOTIDE SEQUENCE [LARGE SCALE GENOMIC DNA]</scope>
    <source>
        <strain evidence="7">DSM 22017</strain>
    </source>
</reference>
<dbReference type="GO" id="GO:0008745">
    <property type="term" value="F:N-acetylmuramoyl-L-alanine amidase activity"/>
    <property type="evidence" value="ECO:0007669"/>
    <property type="project" value="InterPro"/>
</dbReference>
<organism evidence="6 7">
    <name type="scientific">Nocardioides exalbidus</name>
    <dbReference type="NCBI Taxonomy" id="402596"/>
    <lineage>
        <taxon>Bacteria</taxon>
        <taxon>Bacillati</taxon>
        <taxon>Actinomycetota</taxon>
        <taxon>Actinomycetes</taxon>
        <taxon>Propionibacteriales</taxon>
        <taxon>Nocardioidaceae</taxon>
        <taxon>Nocardioides</taxon>
    </lineage>
</organism>
<feature type="domain" description="N-acetylmuramoyl-L-alanine amidase" evidence="4">
    <location>
        <begin position="270"/>
        <end position="422"/>
    </location>
</feature>
<dbReference type="InterPro" id="IPR006619">
    <property type="entry name" value="PGRP_domain_met/bac"/>
</dbReference>
<dbReference type="Gene3D" id="2.130.10.130">
    <property type="entry name" value="Integrin alpha, N-terminal"/>
    <property type="match status" value="2"/>
</dbReference>
<dbReference type="InterPro" id="IPR013517">
    <property type="entry name" value="FG-GAP"/>
</dbReference>
<gene>
    <name evidence="6" type="ORF">SAMN04489844_2706</name>
</gene>
<feature type="region of interest" description="Disordered" evidence="3">
    <location>
        <begin position="202"/>
        <end position="222"/>
    </location>
</feature>
<dbReference type="InterPro" id="IPR002502">
    <property type="entry name" value="Amidase_domain"/>
</dbReference>
<dbReference type="GO" id="GO:0009253">
    <property type="term" value="P:peptidoglycan catabolic process"/>
    <property type="evidence" value="ECO:0007669"/>
    <property type="project" value="InterPro"/>
</dbReference>
<evidence type="ECO:0000259" key="4">
    <source>
        <dbReference type="SMART" id="SM00644"/>
    </source>
</evidence>
<dbReference type="Gene3D" id="3.40.80.10">
    <property type="entry name" value="Peptidoglycan recognition protein-like"/>
    <property type="match status" value="1"/>
</dbReference>
<evidence type="ECO:0000313" key="7">
    <source>
        <dbReference type="Proteomes" id="UP000198742"/>
    </source>
</evidence>
<dbReference type="EMBL" id="FNRT01000002">
    <property type="protein sequence ID" value="SEC65121.1"/>
    <property type="molecule type" value="Genomic_DNA"/>
</dbReference>
<protein>
    <submittedName>
        <fullName evidence="6">Uncharacterized conserved protein, contains LGFP repeats</fullName>
    </submittedName>
</protein>